<dbReference type="InterPro" id="IPR009056">
    <property type="entry name" value="Cyt_c-like_dom"/>
</dbReference>
<dbReference type="InterPro" id="IPR026259">
    <property type="entry name" value="MauG/Cytc_peroxidase"/>
</dbReference>
<evidence type="ECO:0000256" key="7">
    <source>
        <dbReference type="ARBA" id="ARBA00023004"/>
    </source>
</evidence>
<dbReference type="EMBL" id="FZOQ01000016">
    <property type="protein sequence ID" value="SNS90174.1"/>
    <property type="molecule type" value="Genomic_DNA"/>
</dbReference>
<evidence type="ECO:0000313" key="12">
    <source>
        <dbReference type="Proteomes" id="UP000198432"/>
    </source>
</evidence>
<dbReference type="GO" id="GO:0020037">
    <property type="term" value="F:heme binding"/>
    <property type="evidence" value="ECO:0007669"/>
    <property type="project" value="InterPro"/>
</dbReference>
<keyword evidence="7 9" id="KW-0408">Iron</keyword>
<dbReference type="GO" id="GO:0004130">
    <property type="term" value="F:cytochrome-c peroxidase activity"/>
    <property type="evidence" value="ECO:0007669"/>
    <property type="project" value="TreeGrafter"/>
</dbReference>
<evidence type="ECO:0000259" key="10">
    <source>
        <dbReference type="PROSITE" id="PS51007"/>
    </source>
</evidence>
<gene>
    <name evidence="11" type="ORF">SAMN06296052_11657</name>
</gene>
<dbReference type="InterPro" id="IPR051395">
    <property type="entry name" value="Cytochrome_c_Peroxidase/MauG"/>
</dbReference>
<dbReference type="OrthoDB" id="9805202at2"/>
<evidence type="ECO:0000256" key="3">
    <source>
        <dbReference type="ARBA" id="ARBA00022723"/>
    </source>
</evidence>
<comment type="subcellular location">
    <subcellularLocation>
        <location evidence="1">Periplasm</location>
    </subcellularLocation>
</comment>
<keyword evidence="12" id="KW-1185">Reference proteome</keyword>
<keyword evidence="11" id="KW-0575">Peroxidase</keyword>
<dbReference type="Pfam" id="PF03150">
    <property type="entry name" value="CCP_MauG"/>
    <property type="match status" value="1"/>
</dbReference>
<evidence type="ECO:0000256" key="6">
    <source>
        <dbReference type="ARBA" id="ARBA00023002"/>
    </source>
</evidence>
<comment type="PTM">
    <text evidence="8">Binds 2 heme groups per subunit.</text>
</comment>
<evidence type="ECO:0000256" key="8">
    <source>
        <dbReference type="PIRSR" id="PIRSR000294-1"/>
    </source>
</evidence>
<keyword evidence="4" id="KW-0732">Signal</keyword>
<proteinExistence type="predicted"/>
<feature type="binding site" description="axial binding residue" evidence="9">
    <location>
        <position position="86"/>
    </location>
    <ligand>
        <name>heme c</name>
        <dbReference type="ChEBI" id="CHEBI:61717"/>
        <label>1</label>
    </ligand>
    <ligandPart>
        <name>Fe</name>
        <dbReference type="ChEBI" id="CHEBI:18248"/>
    </ligandPart>
</feature>
<feature type="binding site" description="covalent" evidence="8">
    <location>
        <position position="230"/>
    </location>
    <ligand>
        <name>heme c</name>
        <dbReference type="ChEBI" id="CHEBI:61717"/>
        <label>2</label>
    </ligand>
</feature>
<name>A0A239ICN6_9BACT</name>
<dbReference type="SUPFAM" id="SSF46626">
    <property type="entry name" value="Cytochrome c"/>
    <property type="match status" value="2"/>
</dbReference>
<dbReference type="Proteomes" id="UP000198432">
    <property type="component" value="Unassembled WGS sequence"/>
</dbReference>
<dbReference type="AlphaFoldDB" id="A0A239ICN6"/>
<dbReference type="InterPro" id="IPR036909">
    <property type="entry name" value="Cyt_c-like_dom_sf"/>
</dbReference>
<dbReference type="PIRSF" id="PIRSF000294">
    <property type="entry name" value="Cytochrome-c_peroxidase"/>
    <property type="match status" value="1"/>
</dbReference>
<evidence type="ECO:0000256" key="2">
    <source>
        <dbReference type="ARBA" id="ARBA00022617"/>
    </source>
</evidence>
<dbReference type="GO" id="GO:0042597">
    <property type="term" value="C:periplasmic space"/>
    <property type="evidence" value="ECO:0007669"/>
    <property type="project" value="UniProtKB-SubCell"/>
</dbReference>
<dbReference type="InterPro" id="IPR004852">
    <property type="entry name" value="Di-haem_cyt_c_peroxidsae"/>
</dbReference>
<keyword evidence="6" id="KW-0560">Oxidoreductase</keyword>
<keyword evidence="3 9" id="KW-0479">Metal-binding</keyword>
<keyword evidence="5" id="KW-0574">Periplasm</keyword>
<dbReference type="Gene3D" id="1.10.760.10">
    <property type="entry name" value="Cytochrome c-like domain"/>
    <property type="match status" value="2"/>
</dbReference>
<evidence type="ECO:0000256" key="1">
    <source>
        <dbReference type="ARBA" id="ARBA00004418"/>
    </source>
</evidence>
<feature type="binding site" description="covalent" evidence="8">
    <location>
        <position position="85"/>
    </location>
    <ligand>
        <name>heme c</name>
        <dbReference type="ChEBI" id="CHEBI:61717"/>
        <label>1</label>
    </ligand>
</feature>
<feature type="binding site" description="covalent" evidence="8">
    <location>
        <position position="82"/>
    </location>
    <ligand>
        <name>heme c</name>
        <dbReference type="ChEBI" id="CHEBI:61717"/>
        <label>1</label>
    </ligand>
</feature>
<organism evidence="11 12">
    <name type="scientific">Pontibacter ummariensis</name>
    <dbReference type="NCBI Taxonomy" id="1610492"/>
    <lineage>
        <taxon>Bacteria</taxon>
        <taxon>Pseudomonadati</taxon>
        <taxon>Bacteroidota</taxon>
        <taxon>Cytophagia</taxon>
        <taxon>Cytophagales</taxon>
        <taxon>Hymenobacteraceae</taxon>
        <taxon>Pontibacter</taxon>
    </lineage>
</organism>
<accession>A0A239ICN6</accession>
<evidence type="ECO:0000313" key="11">
    <source>
        <dbReference type="EMBL" id="SNS90174.1"/>
    </source>
</evidence>
<evidence type="ECO:0000256" key="4">
    <source>
        <dbReference type="ARBA" id="ARBA00022729"/>
    </source>
</evidence>
<feature type="binding site" description="axial binding residue" evidence="9">
    <location>
        <position position="231"/>
    </location>
    <ligand>
        <name>heme c</name>
        <dbReference type="ChEBI" id="CHEBI:61717"/>
        <label>2</label>
    </ligand>
    <ligandPart>
        <name>Fe</name>
        <dbReference type="ChEBI" id="CHEBI:18248"/>
    </ligandPart>
</feature>
<evidence type="ECO:0000256" key="5">
    <source>
        <dbReference type="ARBA" id="ARBA00022764"/>
    </source>
</evidence>
<evidence type="ECO:0000256" key="9">
    <source>
        <dbReference type="PIRSR" id="PIRSR000294-2"/>
    </source>
</evidence>
<keyword evidence="2 8" id="KW-0349">Heme</keyword>
<dbReference type="GO" id="GO:0046872">
    <property type="term" value="F:metal ion binding"/>
    <property type="evidence" value="ECO:0007669"/>
    <property type="project" value="UniProtKB-KW"/>
</dbReference>
<dbReference type="GO" id="GO:0009055">
    <property type="term" value="F:electron transfer activity"/>
    <property type="evidence" value="ECO:0007669"/>
    <property type="project" value="InterPro"/>
</dbReference>
<dbReference type="RefSeq" id="WP_089320407.1">
    <property type="nucleotide sequence ID" value="NZ_FZOQ01000016.1"/>
</dbReference>
<feature type="domain" description="Cytochrome c" evidence="10">
    <location>
        <begin position="214"/>
        <end position="344"/>
    </location>
</feature>
<sequence>MLRRPYTLLVGLLSLYLFFLASCTGEQEEVSPMAESFALGVPANLATSVPYPDRNPLTHEGVALGRMLFYDPVLSKTGTVSCATCHQQEKAFTDGKALTTAGVSGKPLLRHVPSLVNLAWMPGLFWDGGAKDLESLSFGPLTHPDEMGQDLKALAQKLQQHSQYPQLFKKAFGTDSVTSAAITRALAQFQRTLISANSRYDKYVRHETGGDLSELELEGLTLFQEHCSSCHATGFFTDNSYHNNGLDSSFSPDHEALAYGRGRISGTPEDVGKYKTPTLRNIALTAPYMHDGRFQTLEEVLEHYSAGVVYSASLAPELQQQGRLGIPLSPSEKAKLIAFLQTLTDESFIQNSAFSKPQ</sequence>
<protein>
    <submittedName>
        <fullName evidence="11">Cytochrome c peroxidase</fullName>
    </submittedName>
</protein>
<feature type="binding site" description="covalent" evidence="8">
    <location>
        <position position="227"/>
    </location>
    <ligand>
        <name>heme c</name>
        <dbReference type="ChEBI" id="CHEBI:61717"/>
        <label>2</label>
    </ligand>
</feature>
<dbReference type="PROSITE" id="PS51007">
    <property type="entry name" value="CYTC"/>
    <property type="match status" value="1"/>
</dbReference>
<dbReference type="PANTHER" id="PTHR30600">
    <property type="entry name" value="CYTOCHROME C PEROXIDASE-RELATED"/>
    <property type="match status" value="1"/>
</dbReference>
<comment type="cofactor">
    <cofactor evidence="8">
        <name>heme</name>
        <dbReference type="ChEBI" id="CHEBI:30413"/>
    </cofactor>
    <text evidence="8">Binds 2 heme groups.</text>
</comment>
<dbReference type="PROSITE" id="PS51257">
    <property type="entry name" value="PROKAR_LIPOPROTEIN"/>
    <property type="match status" value="1"/>
</dbReference>
<reference evidence="12" key="1">
    <citation type="submission" date="2017-06" db="EMBL/GenBank/DDBJ databases">
        <authorList>
            <person name="Varghese N."/>
            <person name="Submissions S."/>
        </authorList>
    </citation>
    <scope>NUCLEOTIDE SEQUENCE [LARGE SCALE GENOMIC DNA]</scope>
    <source>
        <strain evidence="12">NKM1</strain>
    </source>
</reference>